<dbReference type="AlphaFoldDB" id="A0A5P8ARR7"/>
<proteinExistence type="predicted"/>
<reference evidence="2" key="2">
    <citation type="submission" date="2022-12" db="EMBL/GenBank/DDBJ databases">
        <title>B. miyamotoi WGS.</title>
        <authorList>
            <person name="Gabriele M."/>
            <person name="Kuleshov K.V."/>
            <person name="Hepner S."/>
            <person name="Hoornstra D."/>
            <person name="Hovius J.W."/>
            <person name="Platonov A.E."/>
            <person name="Fingerle V."/>
            <person name="Strube C."/>
        </authorList>
    </citation>
    <scope>NUCLEOTIDE SEQUENCE</scope>
    <source>
        <strain evidence="2">ZStruIII14-9</strain>
        <plasmid evidence="2">pZSt-lp24-2</plasmid>
    </source>
</reference>
<name>A0A5P8ARR7_9SPIR</name>
<dbReference type="EMBL" id="CP114734">
    <property type="protein sequence ID" value="WAZ72889.1"/>
    <property type="molecule type" value="Genomic_DNA"/>
</dbReference>
<keyword evidence="1" id="KW-0614">Plasmid</keyword>
<accession>A0A5P8ARR7</accession>
<evidence type="ECO:0000313" key="3">
    <source>
        <dbReference type="Proteomes" id="UP001164513"/>
    </source>
</evidence>
<evidence type="ECO:0000313" key="1">
    <source>
        <dbReference type="EMBL" id="QFP42513.1"/>
    </source>
</evidence>
<sequence length="79" mass="9496">MLSIYKNDCKFINVPLSAYEFTIGNDQVIENYLRVRKGRGLRINEIKHFEKVIRVIEHMIEIQDLLSVYCLFTLYDLIW</sequence>
<evidence type="ECO:0000313" key="2">
    <source>
        <dbReference type="EMBL" id="WAZ72889.1"/>
    </source>
</evidence>
<dbReference type="EMBL" id="CP044637">
    <property type="protein sequence ID" value="QFP42513.1"/>
    <property type="molecule type" value="Genomic_DNA"/>
</dbReference>
<geneLocation type="plasmid" evidence="1">
    <name>unnamed</name>
</geneLocation>
<dbReference type="Proteomes" id="UP001164513">
    <property type="component" value="Plasmid pZSt-lp24-2"/>
</dbReference>
<organism evidence="1">
    <name type="scientific">Borrelia miyamotoi</name>
    <dbReference type="NCBI Taxonomy" id="47466"/>
    <lineage>
        <taxon>Bacteria</taxon>
        <taxon>Pseudomonadati</taxon>
        <taxon>Spirochaetota</taxon>
        <taxon>Spirochaetia</taxon>
        <taxon>Spirochaetales</taxon>
        <taxon>Borreliaceae</taxon>
        <taxon>Borrelia</taxon>
    </lineage>
</organism>
<dbReference type="RefSeq" id="WP_152305596.1">
    <property type="nucleotide sequence ID" value="NZ_CP114734.1"/>
</dbReference>
<gene>
    <name evidence="1" type="ORF">F9Y90_05285</name>
    <name evidence="2" type="ORF">O5404_07700</name>
</gene>
<reference evidence="1" key="1">
    <citation type="submission" date="2019-10" db="EMBL/GenBank/DDBJ databases">
        <title>Whole genome sequencing of Borrelia miyamotoi strains isolated in Europe.</title>
        <authorList>
            <person name="Sprong H."/>
            <person name="Azagi T."/>
            <person name="Kuleshov K.V."/>
            <person name="Platonov A.E."/>
            <person name="Hoornstra D."/>
            <person name="Hovius J.W."/>
        </authorList>
    </citation>
    <scope>NUCLEOTIDE SEQUENCE</scope>
    <source>
        <strain evidence="1">NL-IR-2</strain>
        <plasmid evidence="1">unnamed</plasmid>
    </source>
</reference>
<protein>
    <submittedName>
        <fullName evidence="1">Uncharacterized protein</fullName>
    </submittedName>
</protein>
<geneLocation type="plasmid" evidence="2 3">
    <name>pZSt-lp24-2</name>
</geneLocation>